<gene>
    <name evidence="1" type="ORF">N869_03230</name>
</gene>
<dbReference type="EMBL" id="AXCZ01000120">
    <property type="protein sequence ID" value="KGM11243.1"/>
    <property type="molecule type" value="Genomic_DNA"/>
</dbReference>
<evidence type="ECO:0000313" key="2">
    <source>
        <dbReference type="Proteomes" id="UP000054314"/>
    </source>
</evidence>
<evidence type="ECO:0008006" key="3">
    <source>
        <dbReference type="Google" id="ProtNLM"/>
    </source>
</evidence>
<keyword evidence="2" id="KW-1185">Reference proteome</keyword>
<accession>A0A0A0BS42</accession>
<evidence type="ECO:0000313" key="1">
    <source>
        <dbReference type="EMBL" id="KGM11243.1"/>
    </source>
</evidence>
<reference evidence="1 2" key="1">
    <citation type="submission" date="2013-08" db="EMBL/GenBank/DDBJ databases">
        <title>Genome sequencing of Cellulomonas bogoriensis 69B4.</title>
        <authorList>
            <person name="Chen F."/>
            <person name="Li Y."/>
            <person name="Wang G."/>
        </authorList>
    </citation>
    <scope>NUCLEOTIDE SEQUENCE [LARGE SCALE GENOMIC DNA]</scope>
    <source>
        <strain evidence="1 2">69B4</strain>
    </source>
</reference>
<name>A0A0A0BS42_9CELL</name>
<sequence>ALQEGWELLVLDPAGAAVLVPRPAVVALATGRPWVPALVAGEVRVEVVRVLRDVLDGLPYLLDVRARAGDRAEVAVELVLQDGLGRAALDGLLTAVGSRLASAEPVVMAVDSLELRVVGRSR</sequence>
<protein>
    <recommendedName>
        <fullName evidence="3">SseB protein N-terminal domain-containing protein</fullName>
    </recommendedName>
</protein>
<proteinExistence type="predicted"/>
<feature type="non-terminal residue" evidence="1">
    <location>
        <position position="1"/>
    </location>
</feature>
<organism evidence="1 2">
    <name type="scientific">Cellulomonas bogoriensis 69B4 = DSM 16987</name>
    <dbReference type="NCBI Taxonomy" id="1386082"/>
    <lineage>
        <taxon>Bacteria</taxon>
        <taxon>Bacillati</taxon>
        <taxon>Actinomycetota</taxon>
        <taxon>Actinomycetes</taxon>
        <taxon>Micrococcales</taxon>
        <taxon>Cellulomonadaceae</taxon>
        <taxon>Cellulomonas</taxon>
    </lineage>
</organism>
<dbReference type="Proteomes" id="UP000054314">
    <property type="component" value="Unassembled WGS sequence"/>
</dbReference>
<dbReference type="AlphaFoldDB" id="A0A0A0BS42"/>
<comment type="caution">
    <text evidence="1">The sequence shown here is derived from an EMBL/GenBank/DDBJ whole genome shotgun (WGS) entry which is preliminary data.</text>
</comment>